<dbReference type="RefSeq" id="WP_377513788.1">
    <property type="nucleotide sequence ID" value="NZ_JBHSQS010000011.1"/>
</dbReference>
<feature type="domain" description="HNH" evidence="1">
    <location>
        <begin position="2"/>
        <end position="41"/>
    </location>
</feature>
<organism evidence="2 3">
    <name type="scientific">Micromonospora vulcania</name>
    <dbReference type="NCBI Taxonomy" id="1441873"/>
    <lineage>
        <taxon>Bacteria</taxon>
        <taxon>Bacillati</taxon>
        <taxon>Actinomycetota</taxon>
        <taxon>Actinomycetes</taxon>
        <taxon>Micromonosporales</taxon>
        <taxon>Micromonosporaceae</taxon>
        <taxon>Micromonospora</taxon>
    </lineage>
</organism>
<keyword evidence="3" id="KW-1185">Reference proteome</keyword>
<evidence type="ECO:0000313" key="2">
    <source>
        <dbReference type="EMBL" id="MFC5925509.1"/>
    </source>
</evidence>
<dbReference type="EMBL" id="JBHSQS010000011">
    <property type="protein sequence ID" value="MFC5925509.1"/>
    <property type="molecule type" value="Genomic_DNA"/>
</dbReference>
<name>A0ABW1HAI6_9ACTN</name>
<dbReference type="Pfam" id="PF01844">
    <property type="entry name" value="HNH"/>
    <property type="match status" value="1"/>
</dbReference>
<protein>
    <submittedName>
        <fullName evidence="2">HNH endonuclease</fullName>
    </submittedName>
</protein>
<reference evidence="3" key="1">
    <citation type="journal article" date="2019" name="Int. J. Syst. Evol. Microbiol.">
        <title>The Global Catalogue of Microorganisms (GCM) 10K type strain sequencing project: providing services to taxonomists for standard genome sequencing and annotation.</title>
        <authorList>
            <consortium name="The Broad Institute Genomics Platform"/>
            <consortium name="The Broad Institute Genome Sequencing Center for Infectious Disease"/>
            <person name="Wu L."/>
            <person name="Ma J."/>
        </authorList>
    </citation>
    <scope>NUCLEOTIDE SEQUENCE [LARGE SCALE GENOMIC DNA]</scope>
    <source>
        <strain evidence="3">CGMCC 4.7144</strain>
    </source>
</reference>
<evidence type="ECO:0000259" key="1">
    <source>
        <dbReference type="Pfam" id="PF01844"/>
    </source>
</evidence>
<keyword evidence="2" id="KW-0378">Hydrolase</keyword>
<keyword evidence="2" id="KW-0540">Nuclease</keyword>
<dbReference type="GO" id="GO:0004519">
    <property type="term" value="F:endonuclease activity"/>
    <property type="evidence" value="ECO:0007669"/>
    <property type="project" value="UniProtKB-KW"/>
</dbReference>
<evidence type="ECO:0000313" key="3">
    <source>
        <dbReference type="Proteomes" id="UP001596226"/>
    </source>
</evidence>
<accession>A0ABW1HAI6</accession>
<dbReference type="Gene3D" id="1.10.30.50">
    <property type="match status" value="1"/>
</dbReference>
<comment type="caution">
    <text evidence="2">The sequence shown here is derived from an EMBL/GenBank/DDBJ whole genome shotgun (WGS) entry which is preliminary data.</text>
</comment>
<proteinExistence type="predicted"/>
<gene>
    <name evidence="2" type="ORF">ACFQGL_19390</name>
</gene>
<dbReference type="Proteomes" id="UP001596226">
    <property type="component" value="Unassembled WGS sequence"/>
</dbReference>
<sequence>MYCGDNHGTDVDHFEPIARNPSRTFDWLNYLLACSACNSHQKRDSFPVDMRGRPLLIDPTVEDPFDHMFLSLGVGAYSPLTDKGTATISICGLNRPLLTRGRVQALRVVILCIERWSIARNENDELSMREAVLTVREQPFADVCQAMLRQAVEPGVKGSLAIPNRIVPLLRDEPLRSALLN</sequence>
<keyword evidence="2" id="KW-0255">Endonuclease</keyword>
<dbReference type="InterPro" id="IPR002711">
    <property type="entry name" value="HNH"/>
</dbReference>